<evidence type="ECO:0000256" key="1">
    <source>
        <dbReference type="SAM" id="MobiDB-lite"/>
    </source>
</evidence>
<dbReference type="RefSeq" id="WP_344254554.1">
    <property type="nucleotide sequence ID" value="NZ_BAAARE010000007.1"/>
</dbReference>
<proteinExistence type="predicted"/>
<protein>
    <recommendedName>
        <fullName evidence="4">Oxidoreductase</fullName>
    </recommendedName>
</protein>
<sequence>MSESTTASTPERDPKDLRRVTLTRDSVGRYTARNDRGGSISLSSGTDELSPVELLLAGIAGCTAVDVDTVTTRRAEPEQFEIEVTADKVKDEHGNHLQDIEVRFRVRFPGGEAGDAAREMLPKLVRRSHDEWCTVSRTVELGQKVTTTVE</sequence>
<feature type="compositionally biased region" description="Basic and acidic residues" evidence="1">
    <location>
        <begin position="10"/>
        <end position="19"/>
    </location>
</feature>
<comment type="caution">
    <text evidence="2">The sequence shown here is derived from an EMBL/GenBank/DDBJ whole genome shotgun (WGS) entry which is preliminary data.</text>
</comment>
<evidence type="ECO:0008006" key="4">
    <source>
        <dbReference type="Google" id="ProtNLM"/>
    </source>
</evidence>
<dbReference type="InterPro" id="IPR036102">
    <property type="entry name" value="OsmC/Ohrsf"/>
</dbReference>
<dbReference type="PANTHER" id="PTHR34352">
    <property type="entry name" value="PROTEIN YHFA"/>
    <property type="match status" value="1"/>
</dbReference>
<feature type="region of interest" description="Disordered" evidence="1">
    <location>
        <begin position="1"/>
        <end position="44"/>
    </location>
</feature>
<dbReference type="Gene3D" id="3.30.300.20">
    <property type="match status" value="1"/>
</dbReference>
<reference evidence="2 3" key="1">
    <citation type="journal article" date="2019" name="Int. J. Syst. Evol. Microbiol.">
        <title>The Global Catalogue of Microorganisms (GCM) 10K type strain sequencing project: providing services to taxonomists for standard genome sequencing and annotation.</title>
        <authorList>
            <consortium name="The Broad Institute Genomics Platform"/>
            <consortium name="The Broad Institute Genome Sequencing Center for Infectious Disease"/>
            <person name="Wu L."/>
            <person name="Ma J."/>
        </authorList>
    </citation>
    <scope>NUCLEOTIDE SEQUENCE [LARGE SCALE GENOMIC DNA]</scope>
    <source>
        <strain evidence="2 3">JCM 16259</strain>
    </source>
</reference>
<dbReference type="Proteomes" id="UP001500730">
    <property type="component" value="Unassembled WGS sequence"/>
</dbReference>
<dbReference type="SUPFAM" id="SSF82784">
    <property type="entry name" value="OsmC-like"/>
    <property type="match status" value="1"/>
</dbReference>
<dbReference type="PANTHER" id="PTHR34352:SF1">
    <property type="entry name" value="PROTEIN YHFA"/>
    <property type="match status" value="1"/>
</dbReference>
<dbReference type="InterPro" id="IPR003718">
    <property type="entry name" value="OsmC/Ohr_fam"/>
</dbReference>
<organism evidence="2 3">
    <name type="scientific">Terrabacter carboxydivorans</name>
    <dbReference type="NCBI Taxonomy" id="619730"/>
    <lineage>
        <taxon>Bacteria</taxon>
        <taxon>Bacillati</taxon>
        <taxon>Actinomycetota</taxon>
        <taxon>Actinomycetes</taxon>
        <taxon>Micrococcales</taxon>
        <taxon>Intrasporangiaceae</taxon>
        <taxon>Terrabacter</taxon>
    </lineage>
</organism>
<dbReference type="EMBL" id="BAAARE010000007">
    <property type="protein sequence ID" value="GAA2481019.1"/>
    <property type="molecule type" value="Genomic_DNA"/>
</dbReference>
<dbReference type="InterPro" id="IPR015946">
    <property type="entry name" value="KH_dom-like_a/b"/>
</dbReference>
<name>A0ABN3LAY9_9MICO</name>
<gene>
    <name evidence="2" type="ORF">GCM10009858_18330</name>
</gene>
<dbReference type="Pfam" id="PF02566">
    <property type="entry name" value="OsmC"/>
    <property type="match status" value="1"/>
</dbReference>
<accession>A0ABN3LAY9</accession>
<evidence type="ECO:0000313" key="2">
    <source>
        <dbReference type="EMBL" id="GAA2481019.1"/>
    </source>
</evidence>
<keyword evidence="3" id="KW-1185">Reference proteome</keyword>
<evidence type="ECO:0000313" key="3">
    <source>
        <dbReference type="Proteomes" id="UP001500730"/>
    </source>
</evidence>